<sequence length="810" mass="89374">MTARRLEHYNSRRDFSTSPEPPGRAARSRRQLSFVVQKHDATRLHYDFRLEWRGVLKSWAVTRGPSLDPADKRLAVEVEDHPLDYGSFEGTIPKPAYGGGTVMLWDRGSWAPLSPETVDEDLEKGELKFVLAGERLRGGFVLVRMKPRRGETRHNWLLIKEKDSVATPGKGDAVLKAATSVDSGRTMAQIAAGAAKQGAKDQAMPDFVPPQLCRLVDQPPGGDDWLHEQKLDGYRLQLRVAGGEVTIRTRTGLDWTDRFPTLAEAAAGLADALLDGEAVAVAEDGTQSFAALQATLAGEVAHPLVFHAFDLLHDGRQDWRPKPLAERKAALRRLLRKAPDALRYVEDFAAPGDVMLEAACRTGLEGIVSKRSDAPYSSGRDGGWTKAKCRNDDEFVIGGFTRDKHGKRLGALLLGVREDGGLRYAGRVGTGFSEAMAKRLVTRLEKLAQPRHPFTTAPARQPGGAPVWVQPSLVAQVAYGGFGAEGLLRHASFQGLREDKPAREVTMPTVSRLTHPERVLWPATDDQPAITKADLAAWYERYAEALLPYVAGRPLALLRAPDGIGGQHFFQRHPMRGQPDSIGSLRMPGQPREYLRIDNARALRDLAQISVLELHPGGAPADAPEWPDRLIFDLDPSEGADFRTVRDAALELRDRLGALGLESFPRLTGGKGIHVLVPIARARKDGSGWEEAKQFARLLCAMMEHDAPDRYTTALAKKARKGRIFLDYLRNDLLATAVASFSPRARPGAPVALPVSWRQVQQGWRRRQAFGPSAIHLPDGLKRTLKDPWPDLDDAARPLREAMARLVRRQ</sequence>
<keyword evidence="4" id="KW-0808">Transferase</keyword>
<evidence type="ECO:0000256" key="3">
    <source>
        <dbReference type="ARBA" id="ARBA00022598"/>
    </source>
</evidence>
<evidence type="ECO:0000256" key="2">
    <source>
        <dbReference type="ARBA" id="ARBA00012727"/>
    </source>
</evidence>
<dbReference type="PANTHER" id="PTHR42705">
    <property type="entry name" value="BIFUNCTIONAL NON-HOMOLOGOUS END JOINING PROTEIN LIGD"/>
    <property type="match status" value="1"/>
</dbReference>
<gene>
    <name evidence="23" type="primary">ligD</name>
    <name evidence="23" type="ORF">EOD42_07640</name>
</gene>
<comment type="catalytic activity">
    <reaction evidence="20">
        <text>ATP + (deoxyribonucleotide)n-3'-hydroxyl + 5'-phospho-(deoxyribonucleotide)m = (deoxyribonucleotide)n+m + AMP + diphosphate.</text>
        <dbReference type="EC" id="6.5.1.1"/>
    </reaction>
</comment>
<keyword evidence="15" id="KW-0233">DNA recombination</keyword>
<dbReference type="GO" id="GO:0003677">
    <property type="term" value="F:DNA binding"/>
    <property type="evidence" value="ECO:0007669"/>
    <property type="project" value="UniProtKB-KW"/>
</dbReference>
<keyword evidence="7" id="KW-0479">Metal-binding</keyword>
<dbReference type="Gene3D" id="3.90.920.10">
    <property type="entry name" value="DNA primase, PRIM domain"/>
    <property type="match status" value="1"/>
</dbReference>
<evidence type="ECO:0000256" key="20">
    <source>
        <dbReference type="ARBA" id="ARBA00034003"/>
    </source>
</evidence>
<evidence type="ECO:0000256" key="5">
    <source>
        <dbReference type="ARBA" id="ARBA00022695"/>
    </source>
</evidence>
<keyword evidence="3 23" id="KW-0436">Ligase</keyword>
<keyword evidence="12" id="KW-0067">ATP-binding</keyword>
<evidence type="ECO:0000313" key="23">
    <source>
        <dbReference type="EMBL" id="RVT97679.1"/>
    </source>
</evidence>
<keyword evidence="13" id="KW-0239">DNA-directed DNA polymerase</keyword>
<dbReference type="InterPro" id="IPR052171">
    <property type="entry name" value="NHEJ_LigD"/>
</dbReference>
<proteinExistence type="predicted"/>
<dbReference type="Proteomes" id="UP000282957">
    <property type="component" value="Unassembled WGS sequence"/>
</dbReference>
<comment type="cofactor">
    <cofactor evidence="1">
        <name>Mn(2+)</name>
        <dbReference type="ChEBI" id="CHEBI:29035"/>
    </cofactor>
</comment>
<dbReference type="OrthoDB" id="9802472at2"/>
<evidence type="ECO:0000256" key="10">
    <source>
        <dbReference type="ARBA" id="ARBA00022801"/>
    </source>
</evidence>
<dbReference type="NCBIfam" id="TIGR02778">
    <property type="entry name" value="ligD_pol"/>
    <property type="match status" value="1"/>
</dbReference>
<name>A0A437MJ77_9PROT</name>
<dbReference type="Gene3D" id="3.30.1490.70">
    <property type="match status" value="1"/>
</dbReference>
<dbReference type="AlphaFoldDB" id="A0A437MJ77"/>
<dbReference type="GO" id="GO:0006310">
    <property type="term" value="P:DNA recombination"/>
    <property type="evidence" value="ECO:0007669"/>
    <property type="project" value="UniProtKB-KW"/>
</dbReference>
<evidence type="ECO:0000259" key="22">
    <source>
        <dbReference type="PROSITE" id="PS50160"/>
    </source>
</evidence>
<evidence type="ECO:0000256" key="6">
    <source>
        <dbReference type="ARBA" id="ARBA00022722"/>
    </source>
</evidence>
<evidence type="ECO:0000256" key="15">
    <source>
        <dbReference type="ARBA" id="ARBA00023172"/>
    </source>
</evidence>
<dbReference type="CDD" id="cd07906">
    <property type="entry name" value="Adenylation_DNA_ligase_LigD_LigC"/>
    <property type="match status" value="1"/>
</dbReference>
<dbReference type="GO" id="GO:0003910">
    <property type="term" value="F:DNA ligase (ATP) activity"/>
    <property type="evidence" value="ECO:0007669"/>
    <property type="project" value="UniProtKB-EC"/>
</dbReference>
<dbReference type="SUPFAM" id="SSF56091">
    <property type="entry name" value="DNA ligase/mRNA capping enzyme, catalytic domain"/>
    <property type="match status" value="1"/>
</dbReference>
<keyword evidence="11" id="KW-0269">Exonuclease</keyword>
<dbReference type="GO" id="GO:0003887">
    <property type="term" value="F:DNA-directed DNA polymerase activity"/>
    <property type="evidence" value="ECO:0007669"/>
    <property type="project" value="UniProtKB-KW"/>
</dbReference>
<dbReference type="NCBIfam" id="TIGR02779">
    <property type="entry name" value="NHEJ_ligase_lig"/>
    <property type="match status" value="1"/>
</dbReference>
<keyword evidence="9" id="KW-0227">DNA damage</keyword>
<evidence type="ECO:0000256" key="1">
    <source>
        <dbReference type="ARBA" id="ARBA00001936"/>
    </source>
</evidence>
<dbReference type="NCBIfam" id="TIGR02777">
    <property type="entry name" value="LigD_PE_dom"/>
    <property type="match status" value="1"/>
</dbReference>
<dbReference type="InterPro" id="IPR012310">
    <property type="entry name" value="DNA_ligase_ATP-dep_cent"/>
</dbReference>
<dbReference type="RefSeq" id="WP_127786908.1">
    <property type="nucleotide sequence ID" value="NZ_SACL01000002.1"/>
</dbReference>
<dbReference type="InterPro" id="IPR014143">
    <property type="entry name" value="NHEJ_ligase_prk"/>
</dbReference>
<dbReference type="NCBIfam" id="TIGR02776">
    <property type="entry name" value="NHEJ_ligase_prk"/>
    <property type="match status" value="1"/>
</dbReference>
<evidence type="ECO:0000256" key="18">
    <source>
        <dbReference type="ARBA" id="ARBA00023268"/>
    </source>
</evidence>
<accession>A0A437MJ77</accession>
<evidence type="ECO:0000256" key="12">
    <source>
        <dbReference type="ARBA" id="ARBA00022840"/>
    </source>
</evidence>
<feature type="domain" description="ATP-dependent DNA ligase family profile" evidence="22">
    <location>
        <begin position="297"/>
        <end position="418"/>
    </location>
</feature>
<dbReference type="PANTHER" id="PTHR42705:SF2">
    <property type="entry name" value="BIFUNCTIONAL NON-HOMOLOGOUS END JOINING PROTEIN LIGD"/>
    <property type="match status" value="1"/>
</dbReference>
<dbReference type="GO" id="GO:0006281">
    <property type="term" value="P:DNA repair"/>
    <property type="evidence" value="ECO:0007669"/>
    <property type="project" value="UniProtKB-KW"/>
</dbReference>
<dbReference type="Pfam" id="PF21686">
    <property type="entry name" value="LigD_Prim-Pol"/>
    <property type="match status" value="1"/>
</dbReference>
<dbReference type="Pfam" id="PF13298">
    <property type="entry name" value="LigD_N"/>
    <property type="match status" value="1"/>
</dbReference>
<dbReference type="InterPro" id="IPR012340">
    <property type="entry name" value="NA-bd_OB-fold"/>
</dbReference>
<evidence type="ECO:0000256" key="17">
    <source>
        <dbReference type="ARBA" id="ARBA00023211"/>
    </source>
</evidence>
<evidence type="ECO:0000256" key="21">
    <source>
        <dbReference type="SAM" id="MobiDB-lite"/>
    </source>
</evidence>
<keyword evidence="5" id="KW-0548">Nucleotidyltransferase</keyword>
<comment type="caution">
    <text evidence="23">The sequence shown here is derived from an EMBL/GenBank/DDBJ whole genome shotgun (WGS) entry which is preliminary data.</text>
</comment>
<dbReference type="EC" id="6.5.1.1" evidence="2"/>
<dbReference type="Pfam" id="PF01068">
    <property type="entry name" value="DNA_ligase_A_M"/>
    <property type="match status" value="1"/>
</dbReference>
<organism evidence="23 24">
    <name type="scientific">Rhodovarius crocodyli</name>
    <dbReference type="NCBI Taxonomy" id="1979269"/>
    <lineage>
        <taxon>Bacteria</taxon>
        <taxon>Pseudomonadati</taxon>
        <taxon>Pseudomonadota</taxon>
        <taxon>Alphaproteobacteria</taxon>
        <taxon>Acetobacterales</taxon>
        <taxon>Roseomonadaceae</taxon>
        <taxon>Rhodovarius</taxon>
    </lineage>
</organism>
<dbReference type="GO" id="GO:0005524">
    <property type="term" value="F:ATP binding"/>
    <property type="evidence" value="ECO:0007669"/>
    <property type="project" value="UniProtKB-KW"/>
</dbReference>
<feature type="compositionally biased region" description="Basic and acidic residues" evidence="21">
    <location>
        <begin position="1"/>
        <end position="15"/>
    </location>
</feature>
<dbReference type="InterPro" id="IPR012309">
    <property type="entry name" value="DNA_ligase_ATP-dep_C"/>
</dbReference>
<evidence type="ECO:0000256" key="14">
    <source>
        <dbReference type="ARBA" id="ARBA00023125"/>
    </source>
</evidence>
<evidence type="ECO:0000313" key="24">
    <source>
        <dbReference type="Proteomes" id="UP000282957"/>
    </source>
</evidence>
<keyword evidence="24" id="KW-1185">Reference proteome</keyword>
<reference evidence="23 24" key="1">
    <citation type="submission" date="2019-01" db="EMBL/GenBank/DDBJ databases">
        <authorList>
            <person name="Chen W.-M."/>
        </authorList>
    </citation>
    <scope>NUCLEOTIDE SEQUENCE [LARGE SCALE GENOMIC DNA]</scope>
    <source>
        <strain evidence="23 24">CCP-6</strain>
    </source>
</reference>
<dbReference type="SUPFAM" id="SSF50249">
    <property type="entry name" value="Nucleic acid-binding proteins"/>
    <property type="match status" value="1"/>
</dbReference>
<evidence type="ECO:0000256" key="19">
    <source>
        <dbReference type="ARBA" id="ARBA00029943"/>
    </source>
</evidence>
<dbReference type="Pfam" id="PF04679">
    <property type="entry name" value="DNA_ligase_A_C"/>
    <property type="match status" value="1"/>
</dbReference>
<dbReference type="InterPro" id="IPR014144">
    <property type="entry name" value="LigD_PE_domain"/>
</dbReference>
<dbReference type="EMBL" id="SACL01000002">
    <property type="protein sequence ID" value="RVT97679.1"/>
    <property type="molecule type" value="Genomic_DNA"/>
</dbReference>
<keyword evidence="16" id="KW-0234">DNA repair</keyword>
<dbReference type="GO" id="GO:0046872">
    <property type="term" value="F:metal ion binding"/>
    <property type="evidence" value="ECO:0007669"/>
    <property type="project" value="UniProtKB-KW"/>
</dbReference>
<dbReference type="InterPro" id="IPR014146">
    <property type="entry name" value="LigD_ligase_dom"/>
</dbReference>
<evidence type="ECO:0000256" key="13">
    <source>
        <dbReference type="ARBA" id="ARBA00022932"/>
    </source>
</evidence>
<feature type="region of interest" description="Disordered" evidence="21">
    <location>
        <begin position="1"/>
        <end position="31"/>
    </location>
</feature>
<evidence type="ECO:0000256" key="7">
    <source>
        <dbReference type="ARBA" id="ARBA00022723"/>
    </source>
</evidence>
<keyword evidence="10" id="KW-0378">Hydrolase</keyword>
<keyword evidence="8" id="KW-0547">Nucleotide-binding</keyword>
<keyword evidence="17" id="KW-0464">Manganese</keyword>
<dbReference type="Gene3D" id="2.40.50.140">
    <property type="entry name" value="Nucleic acid-binding proteins"/>
    <property type="match status" value="1"/>
</dbReference>
<dbReference type="GO" id="GO:0004527">
    <property type="term" value="F:exonuclease activity"/>
    <property type="evidence" value="ECO:0007669"/>
    <property type="project" value="UniProtKB-KW"/>
</dbReference>
<evidence type="ECO:0000256" key="11">
    <source>
        <dbReference type="ARBA" id="ARBA00022839"/>
    </source>
</evidence>
<keyword evidence="6" id="KW-0540">Nuclease</keyword>
<evidence type="ECO:0000256" key="4">
    <source>
        <dbReference type="ARBA" id="ARBA00022679"/>
    </source>
</evidence>
<keyword evidence="14" id="KW-0238">DNA-binding</keyword>
<evidence type="ECO:0000256" key="9">
    <source>
        <dbReference type="ARBA" id="ARBA00022763"/>
    </source>
</evidence>
<dbReference type="Gene3D" id="3.30.470.30">
    <property type="entry name" value="DNA ligase/mRNA capping enzyme"/>
    <property type="match status" value="1"/>
</dbReference>
<dbReference type="PROSITE" id="PS50160">
    <property type="entry name" value="DNA_LIGASE_A3"/>
    <property type="match status" value="1"/>
</dbReference>
<dbReference type="CDD" id="cd07971">
    <property type="entry name" value="OBF_DNA_ligase_LigD"/>
    <property type="match status" value="1"/>
</dbReference>
<protein>
    <recommendedName>
        <fullName evidence="2">DNA ligase (ATP)</fullName>
        <ecNumber evidence="2">6.5.1.1</ecNumber>
    </recommendedName>
    <alternativeName>
        <fullName evidence="19">NHEJ DNA polymerase</fullName>
    </alternativeName>
</protein>
<dbReference type="InterPro" id="IPR014145">
    <property type="entry name" value="LigD_pol_dom"/>
</dbReference>
<evidence type="ECO:0000256" key="8">
    <source>
        <dbReference type="ARBA" id="ARBA00022741"/>
    </source>
</evidence>
<keyword evidence="18" id="KW-0511">Multifunctional enzyme</keyword>
<evidence type="ECO:0000256" key="16">
    <source>
        <dbReference type="ARBA" id="ARBA00023204"/>
    </source>
</evidence>